<keyword evidence="9 12" id="KW-0863">Zinc-finger</keyword>
<keyword evidence="8" id="KW-0677">Repeat</keyword>
<dbReference type="GeneID" id="103627581"/>
<evidence type="ECO:0000259" key="14">
    <source>
        <dbReference type="PROSITE" id="PS50908"/>
    </source>
</evidence>
<dbReference type="InterPro" id="IPR044066">
    <property type="entry name" value="TRIAD_supradom"/>
</dbReference>
<dbReference type="PROSITE" id="PS51873">
    <property type="entry name" value="TRIAD"/>
    <property type="match status" value="1"/>
</dbReference>
<dbReference type="Pfam" id="PF26200">
    <property type="entry name" value="Rcat_RNF216"/>
    <property type="match status" value="1"/>
</dbReference>
<dbReference type="PROSITE" id="PS00518">
    <property type="entry name" value="ZF_RING_1"/>
    <property type="match status" value="1"/>
</dbReference>
<evidence type="ECO:0000256" key="8">
    <source>
        <dbReference type="ARBA" id="ARBA00022737"/>
    </source>
</evidence>
<dbReference type="FunFam" id="1.20.120.1750:FF:000097">
    <property type="entry name" value="RBR-type E3 ubiquitin transferase"/>
    <property type="match status" value="1"/>
</dbReference>
<dbReference type="GO" id="GO:0016567">
    <property type="term" value="P:protein ubiquitination"/>
    <property type="evidence" value="ECO:0007669"/>
    <property type="project" value="InterPro"/>
</dbReference>
<dbReference type="PROSITE" id="PS50908">
    <property type="entry name" value="RWD"/>
    <property type="match status" value="1"/>
</dbReference>
<feature type="domain" description="RING-type" evidence="15">
    <location>
        <begin position="248"/>
        <end position="477"/>
    </location>
</feature>
<dbReference type="Gene3D" id="3.10.110.10">
    <property type="entry name" value="Ubiquitin Conjugating Enzyme"/>
    <property type="match status" value="1"/>
</dbReference>
<evidence type="ECO:0000256" key="10">
    <source>
        <dbReference type="ARBA" id="ARBA00022786"/>
    </source>
</evidence>
<comment type="cofactor">
    <cofactor evidence="2">
        <name>Zn(2+)</name>
        <dbReference type="ChEBI" id="CHEBI:29105"/>
    </cofactor>
</comment>
<dbReference type="CDD" id="cd20341">
    <property type="entry name" value="BRcat_RBR_RNF14"/>
    <property type="match status" value="1"/>
</dbReference>
<dbReference type="GO" id="GO:0000151">
    <property type="term" value="C:ubiquitin ligase complex"/>
    <property type="evidence" value="ECO:0000318"/>
    <property type="project" value="GO_Central"/>
</dbReference>
<comment type="catalytic activity">
    <reaction evidence="1">
        <text>[E2 ubiquitin-conjugating enzyme]-S-ubiquitinyl-L-cysteine + [acceptor protein]-L-lysine = [E2 ubiquitin-conjugating enzyme]-L-cysteine + [acceptor protein]-N(6)-ubiquitinyl-L-lysine.</text>
        <dbReference type="EC" id="2.3.2.31"/>
    </reaction>
</comment>
<reference evidence="16" key="3">
    <citation type="submission" date="2021-05" db="UniProtKB">
        <authorList>
            <consortium name="EnsemblPlants"/>
        </authorList>
    </citation>
    <scope>IDENTIFICATION</scope>
    <source>
        <strain evidence="16">cv. B73</strain>
    </source>
</reference>
<dbReference type="EnsemblPlants" id="Zm00001eb251320_T002">
    <property type="protein sequence ID" value="Zm00001eb251320_P002"/>
    <property type="gene ID" value="Zm00001eb251320"/>
</dbReference>
<evidence type="ECO:0000256" key="2">
    <source>
        <dbReference type="ARBA" id="ARBA00001947"/>
    </source>
</evidence>
<dbReference type="EC" id="2.3.2.31" evidence="5"/>
<evidence type="ECO:0000256" key="12">
    <source>
        <dbReference type="PROSITE-ProRule" id="PRU00175"/>
    </source>
</evidence>
<dbReference type="InterPro" id="IPR013083">
    <property type="entry name" value="Znf_RING/FYVE/PHD"/>
</dbReference>
<dbReference type="KEGG" id="zma:103627581"/>
<evidence type="ECO:0000256" key="4">
    <source>
        <dbReference type="ARBA" id="ARBA00005884"/>
    </source>
</evidence>
<evidence type="ECO:0000256" key="3">
    <source>
        <dbReference type="ARBA" id="ARBA00003976"/>
    </source>
</evidence>
<evidence type="ECO:0000313" key="17">
    <source>
        <dbReference type="Proteomes" id="UP000007305"/>
    </source>
</evidence>
<keyword evidence="17" id="KW-1185">Reference proteome</keyword>
<dbReference type="SMART" id="SM00647">
    <property type="entry name" value="IBR"/>
    <property type="match status" value="2"/>
</dbReference>
<dbReference type="Gramene" id="Zm00001eb251320_T002">
    <property type="protein sequence ID" value="Zm00001eb251320_P002"/>
    <property type="gene ID" value="Zm00001eb251320"/>
</dbReference>
<dbReference type="FunCoup" id="A0A804PM79">
    <property type="interactions" value="424"/>
</dbReference>
<feature type="domain" description="RING-type" evidence="13">
    <location>
        <begin position="252"/>
        <end position="297"/>
    </location>
</feature>
<dbReference type="InterPro" id="IPR031127">
    <property type="entry name" value="E3_UB_ligase_RBR"/>
</dbReference>
<feature type="domain" description="RWD" evidence="14">
    <location>
        <begin position="58"/>
        <end position="197"/>
    </location>
</feature>
<dbReference type="SMART" id="SM00591">
    <property type="entry name" value="RWD"/>
    <property type="match status" value="1"/>
</dbReference>
<evidence type="ECO:0000259" key="13">
    <source>
        <dbReference type="PROSITE" id="PS50089"/>
    </source>
</evidence>
<dbReference type="InterPro" id="IPR006575">
    <property type="entry name" value="RWD_dom"/>
</dbReference>
<evidence type="ECO:0000256" key="5">
    <source>
        <dbReference type="ARBA" id="ARBA00012251"/>
    </source>
</evidence>
<proteinExistence type="inferred from homology"/>
<dbReference type="Gene3D" id="3.30.40.10">
    <property type="entry name" value="Zinc/RING finger domain, C3HC4 (zinc finger)"/>
    <property type="match status" value="1"/>
</dbReference>
<protein>
    <recommendedName>
        <fullName evidence="5">RBR-type E3 ubiquitin transferase</fullName>
        <ecNumber evidence="5">2.3.2.31</ecNumber>
    </recommendedName>
</protein>
<evidence type="ECO:0000256" key="9">
    <source>
        <dbReference type="ARBA" id="ARBA00022771"/>
    </source>
</evidence>
<organism evidence="16 17">
    <name type="scientific">Zea mays</name>
    <name type="common">Maize</name>
    <dbReference type="NCBI Taxonomy" id="4577"/>
    <lineage>
        <taxon>Eukaryota</taxon>
        <taxon>Viridiplantae</taxon>
        <taxon>Streptophyta</taxon>
        <taxon>Embryophyta</taxon>
        <taxon>Tracheophyta</taxon>
        <taxon>Spermatophyta</taxon>
        <taxon>Magnoliopsida</taxon>
        <taxon>Liliopsida</taxon>
        <taxon>Poales</taxon>
        <taxon>Poaceae</taxon>
        <taxon>PACMAD clade</taxon>
        <taxon>Panicoideae</taxon>
        <taxon>Andropogonodae</taxon>
        <taxon>Andropogoneae</taxon>
        <taxon>Tripsacinae</taxon>
        <taxon>Zea</taxon>
    </lineage>
</organism>
<dbReference type="InterPro" id="IPR002867">
    <property type="entry name" value="IBR_dom"/>
</dbReference>
<dbReference type="GO" id="GO:0006511">
    <property type="term" value="P:ubiquitin-dependent protein catabolic process"/>
    <property type="evidence" value="ECO:0000318"/>
    <property type="project" value="GO_Central"/>
</dbReference>
<dbReference type="PANTHER" id="PTHR11685">
    <property type="entry name" value="RBR FAMILY RING FINGER AND IBR DOMAIN-CONTAINING"/>
    <property type="match status" value="1"/>
</dbReference>
<name>A0A804PM79_MAIZE</name>
<dbReference type="SMART" id="SM00184">
    <property type="entry name" value="RING"/>
    <property type="match status" value="3"/>
</dbReference>
<sequence>MSSGATSSSSPPLAEAGDGYWEGREEAVARLKAMAARAHWEDELSAERLETNNQVQEDEMLALQAIYGDDMVILEDKAGFRSFQIFVWYPIPNGTKVFLNLHPNGTMVGTDNDESKDGGELIYACSLKHLPPVVLTCLLPCSYPSASAPYFTISAKWLDEPKVSHLCTMFDEIWTELPGQEVVYRWLDWLNSSSWACISLNDNIILIADKTSDVGDARAIARRLLVDHTIPLMQSYNERRSHEIFLKSLHKCRICLSENTGRNFIKLPCHHLFCLTCMKSHCRIHVTEGSLTKLTCPDTTCCSPLPPSVLKSLLGDDCYKRWESFALQKLLDTMPDLVYCPRCNAACLEDDNDAQCPECFFTFCSLCKERRHVGKDCVTPEEKIRILREKHQKYSLPEKQLLKEQREIDELISVCEALRDSKQCPSCKMAISKTEGCNKMICRNCGKFFCYRCNQAIRGYEHFWDGNCVLFEHQNQVQIYGRLEESDDEEHFDDEDLEETEPELVWGCPCPVCGRWNGKLDTNNHILCMGCRGHYCALCRRRVMKSSEHYGPRGCQQHTDP</sequence>
<dbReference type="PROSITE" id="PS50089">
    <property type="entry name" value="ZF_RING_2"/>
    <property type="match status" value="1"/>
</dbReference>
<evidence type="ECO:0000256" key="1">
    <source>
        <dbReference type="ARBA" id="ARBA00001798"/>
    </source>
</evidence>
<dbReference type="Proteomes" id="UP000007305">
    <property type="component" value="Chromosome 5"/>
</dbReference>
<dbReference type="RefSeq" id="XP_008646103.1">
    <property type="nucleotide sequence ID" value="XM_008647881.3"/>
</dbReference>
<dbReference type="Pfam" id="PF01485">
    <property type="entry name" value="IBR"/>
    <property type="match status" value="1"/>
</dbReference>
<evidence type="ECO:0000313" key="16">
    <source>
        <dbReference type="EnsemblPlants" id="Zm00001eb251320_P002"/>
    </source>
</evidence>
<evidence type="ECO:0000259" key="15">
    <source>
        <dbReference type="PROSITE" id="PS51873"/>
    </source>
</evidence>
<dbReference type="SUPFAM" id="SSF54495">
    <property type="entry name" value="UBC-like"/>
    <property type="match status" value="1"/>
</dbReference>
<dbReference type="InParanoid" id="A0A804PM79"/>
<keyword evidence="6" id="KW-0808">Transferase</keyword>
<dbReference type="CDD" id="cd23821">
    <property type="entry name" value="RWD_IMPACT"/>
    <property type="match status" value="1"/>
</dbReference>
<keyword evidence="7" id="KW-0479">Metal-binding</keyword>
<dbReference type="InterPro" id="IPR017907">
    <property type="entry name" value="Znf_RING_CS"/>
</dbReference>
<gene>
    <name evidence="16" type="primary">LOC103627581</name>
</gene>
<dbReference type="GO" id="GO:0005737">
    <property type="term" value="C:cytoplasm"/>
    <property type="evidence" value="ECO:0000318"/>
    <property type="project" value="GO_Central"/>
</dbReference>
<dbReference type="FunFam" id="3.30.40.10:FF:000358">
    <property type="entry name" value="RBR-type E3 ubiquitin transferase"/>
    <property type="match status" value="1"/>
</dbReference>
<dbReference type="OrthoDB" id="1431934at2759"/>
<comment type="function">
    <text evidence="3">Might act as an E3 ubiquitin-protein ligase, or as part of E3 complex, which accepts ubiquitin from specific E2 ubiquitin-conjugating enzymes and then transfers it to substrates.</text>
</comment>
<reference evidence="16" key="2">
    <citation type="submission" date="2019-07" db="EMBL/GenBank/DDBJ databases">
        <authorList>
            <person name="Seetharam A."/>
            <person name="Woodhouse M."/>
            <person name="Cannon E."/>
        </authorList>
    </citation>
    <scope>NUCLEOTIDE SEQUENCE [LARGE SCALE GENOMIC DNA]</scope>
    <source>
        <strain evidence="16">cv. B73</strain>
    </source>
</reference>
<keyword evidence="10" id="KW-0833">Ubl conjugation pathway</keyword>
<dbReference type="InterPro" id="IPR001841">
    <property type="entry name" value="Znf_RING"/>
</dbReference>
<evidence type="ECO:0000256" key="11">
    <source>
        <dbReference type="ARBA" id="ARBA00022833"/>
    </source>
</evidence>
<evidence type="ECO:0000256" key="6">
    <source>
        <dbReference type="ARBA" id="ARBA00022679"/>
    </source>
</evidence>
<evidence type="ECO:0000256" key="7">
    <source>
        <dbReference type="ARBA" id="ARBA00022723"/>
    </source>
</evidence>
<dbReference type="Pfam" id="PF05773">
    <property type="entry name" value="RWD"/>
    <property type="match status" value="1"/>
</dbReference>
<keyword evidence="11" id="KW-0862">Zinc</keyword>
<dbReference type="InterPro" id="IPR016135">
    <property type="entry name" value="UBQ-conjugating_enzyme/RWD"/>
</dbReference>
<dbReference type="GO" id="GO:0031624">
    <property type="term" value="F:ubiquitin conjugating enzyme binding"/>
    <property type="evidence" value="ECO:0000318"/>
    <property type="project" value="GO_Central"/>
</dbReference>
<reference evidence="17" key="1">
    <citation type="journal article" date="2009" name="Science">
        <title>The B73 maize genome: complexity, diversity, and dynamics.</title>
        <authorList>
            <person name="Schnable P.S."/>
            <person name="Ware D."/>
            <person name="Fulton R.S."/>
            <person name="Stein J.C."/>
            <person name="Wei F."/>
            <person name="Pasternak S."/>
            <person name="Liang C."/>
            <person name="Zhang J."/>
            <person name="Fulton L."/>
            <person name="Graves T.A."/>
            <person name="Minx P."/>
            <person name="Reily A.D."/>
            <person name="Courtney L."/>
            <person name="Kruchowski S.S."/>
            <person name="Tomlinson C."/>
            <person name="Strong C."/>
            <person name="Delehaunty K."/>
            <person name="Fronick C."/>
            <person name="Courtney B."/>
            <person name="Rock S.M."/>
            <person name="Belter E."/>
            <person name="Du F."/>
            <person name="Kim K."/>
            <person name="Abbott R.M."/>
            <person name="Cotton M."/>
            <person name="Levy A."/>
            <person name="Marchetto P."/>
            <person name="Ochoa K."/>
            <person name="Jackson S.M."/>
            <person name="Gillam B."/>
            <person name="Chen W."/>
            <person name="Yan L."/>
            <person name="Higginbotham J."/>
            <person name="Cardenas M."/>
            <person name="Waligorski J."/>
            <person name="Applebaum E."/>
            <person name="Phelps L."/>
            <person name="Falcone J."/>
            <person name="Kanchi K."/>
            <person name="Thane T."/>
            <person name="Scimone A."/>
            <person name="Thane N."/>
            <person name="Henke J."/>
            <person name="Wang T."/>
            <person name="Ruppert J."/>
            <person name="Shah N."/>
            <person name="Rotter K."/>
            <person name="Hodges J."/>
            <person name="Ingenthron E."/>
            <person name="Cordes M."/>
            <person name="Kohlberg S."/>
            <person name="Sgro J."/>
            <person name="Delgado B."/>
            <person name="Mead K."/>
            <person name="Chinwalla A."/>
            <person name="Leonard S."/>
            <person name="Crouse K."/>
            <person name="Collura K."/>
            <person name="Kudrna D."/>
            <person name="Currie J."/>
            <person name="He R."/>
            <person name="Angelova A."/>
            <person name="Rajasekar S."/>
            <person name="Mueller T."/>
            <person name="Lomeli R."/>
            <person name="Scara G."/>
            <person name="Ko A."/>
            <person name="Delaney K."/>
            <person name="Wissotski M."/>
            <person name="Lopez G."/>
            <person name="Campos D."/>
            <person name="Braidotti M."/>
            <person name="Ashley E."/>
            <person name="Golser W."/>
            <person name="Kim H."/>
            <person name="Lee S."/>
            <person name="Lin J."/>
            <person name="Dujmic Z."/>
            <person name="Kim W."/>
            <person name="Talag J."/>
            <person name="Zuccolo A."/>
            <person name="Fan C."/>
            <person name="Sebastian A."/>
            <person name="Kramer M."/>
            <person name="Spiegel L."/>
            <person name="Nascimento L."/>
            <person name="Zutavern T."/>
            <person name="Miller B."/>
            <person name="Ambroise C."/>
            <person name="Muller S."/>
            <person name="Spooner W."/>
            <person name="Narechania A."/>
            <person name="Ren L."/>
            <person name="Wei S."/>
            <person name="Kumari S."/>
            <person name="Faga B."/>
            <person name="Levy M.J."/>
            <person name="McMahan L."/>
            <person name="Van Buren P."/>
            <person name="Vaughn M.W."/>
            <person name="Ying K."/>
            <person name="Yeh C.-T."/>
            <person name="Emrich S.J."/>
            <person name="Jia Y."/>
            <person name="Kalyanaraman A."/>
            <person name="Hsia A.-P."/>
            <person name="Barbazuk W.B."/>
            <person name="Baucom R.S."/>
            <person name="Brutnell T.P."/>
            <person name="Carpita N.C."/>
            <person name="Chaparro C."/>
            <person name="Chia J.-M."/>
            <person name="Deragon J.-M."/>
            <person name="Estill J.C."/>
            <person name="Fu Y."/>
            <person name="Jeddeloh J.A."/>
            <person name="Han Y."/>
            <person name="Lee H."/>
            <person name="Li P."/>
            <person name="Lisch D.R."/>
            <person name="Liu S."/>
            <person name="Liu Z."/>
            <person name="Nagel D.H."/>
            <person name="McCann M.C."/>
            <person name="SanMiguel P."/>
            <person name="Myers A.M."/>
            <person name="Nettleton D."/>
            <person name="Nguyen J."/>
            <person name="Penning B.W."/>
            <person name="Ponnala L."/>
            <person name="Schneider K.L."/>
            <person name="Schwartz D.C."/>
            <person name="Sharma A."/>
            <person name="Soderlund C."/>
            <person name="Springer N.M."/>
            <person name="Sun Q."/>
            <person name="Wang H."/>
            <person name="Waterman M."/>
            <person name="Westerman R."/>
            <person name="Wolfgruber T.K."/>
            <person name="Yang L."/>
            <person name="Yu Y."/>
            <person name="Zhang L."/>
            <person name="Zhou S."/>
            <person name="Zhu Q."/>
            <person name="Bennetzen J.L."/>
            <person name="Dawe R.K."/>
            <person name="Jiang J."/>
            <person name="Jiang N."/>
            <person name="Presting G.G."/>
            <person name="Wessler S.R."/>
            <person name="Aluru S."/>
            <person name="Martienssen R.A."/>
            <person name="Clifton S.W."/>
            <person name="McCombie W.R."/>
            <person name="Wing R.A."/>
            <person name="Wilson R.K."/>
        </authorList>
    </citation>
    <scope>NUCLEOTIDE SEQUENCE [LARGE SCALE GENOMIC DNA]</scope>
    <source>
        <strain evidence="17">cv. B73</strain>
    </source>
</reference>
<dbReference type="AlphaFoldDB" id="A0A804PM79"/>
<dbReference type="GO" id="GO:0061630">
    <property type="term" value="F:ubiquitin protein ligase activity"/>
    <property type="evidence" value="ECO:0000318"/>
    <property type="project" value="GO_Central"/>
</dbReference>
<dbReference type="SUPFAM" id="SSF57850">
    <property type="entry name" value="RING/U-box"/>
    <property type="match status" value="4"/>
</dbReference>
<dbReference type="GO" id="GO:0008270">
    <property type="term" value="F:zinc ion binding"/>
    <property type="evidence" value="ECO:0007669"/>
    <property type="project" value="UniProtKB-KW"/>
</dbReference>
<dbReference type="Gene3D" id="1.20.120.1750">
    <property type="match status" value="1"/>
</dbReference>
<comment type="similarity">
    <text evidence="4">Belongs to the RBR family. Ariadne subfamily.</text>
</comment>
<accession>A0A804PM79</accession>